<organism evidence="5 6">
    <name type="scientific">Ooceraea biroi</name>
    <name type="common">Clonal raider ant</name>
    <name type="synonym">Cerapachys biroi</name>
    <dbReference type="NCBI Taxonomy" id="2015173"/>
    <lineage>
        <taxon>Eukaryota</taxon>
        <taxon>Metazoa</taxon>
        <taxon>Ecdysozoa</taxon>
        <taxon>Arthropoda</taxon>
        <taxon>Hexapoda</taxon>
        <taxon>Insecta</taxon>
        <taxon>Pterygota</taxon>
        <taxon>Neoptera</taxon>
        <taxon>Endopterygota</taxon>
        <taxon>Hymenoptera</taxon>
        <taxon>Apocrita</taxon>
        <taxon>Aculeata</taxon>
        <taxon>Formicoidea</taxon>
        <taxon>Formicidae</taxon>
        <taxon>Dorylinae</taxon>
        <taxon>Ooceraea</taxon>
    </lineage>
</organism>
<feature type="domain" description="Pre-rRNA-processing protein Ipi1 N-terminal" evidence="4">
    <location>
        <begin position="142"/>
        <end position="236"/>
    </location>
</feature>
<evidence type="ECO:0000259" key="4">
    <source>
        <dbReference type="Pfam" id="PF12333"/>
    </source>
</evidence>
<dbReference type="PANTHER" id="PTHR16056">
    <property type="entry name" value="REGULATOR OF MICROTUBULE DYNAMICS PROTEIN"/>
    <property type="match status" value="1"/>
</dbReference>
<comment type="subcellular location">
    <subcellularLocation>
        <location evidence="1">Nucleus</location>
    </subcellularLocation>
</comment>
<evidence type="ECO:0000313" key="5">
    <source>
        <dbReference type="EMBL" id="RLU15382.1"/>
    </source>
</evidence>
<sequence length="487" mass="55681">MGKGHRHMKHLKAEKAKVKLKAKKSANKLPKGLNVTDTSFKVKKILIREQLQQRDETEVLSIRKLNIKDLLARLQHHNSTVREEALKQLKEILLRYPPRDLHAHLNPLLRGVAALSLDKEKDVRRDSLNALSLILRPISKERLTPYCDILISYLSCAMTHINPNVKEDSLLLLDVLAQNCGSALAKNSHKILPNFLGMICRLHSDIKPGRQLTTTLNSKNTSAKWRIKVLERLANIFTSLVYHEKHRRSTGSNALQKTGAVKGYARYVPVYGSRSTQVGEVDFDKDPSSMASCAEGILPMGEFAKHVDLLMPLISDIWLEVCPDGRTESNTETTISSEAATLLTSIVEIVLSITEYVDMLEHDHDAERTRHWFRDAFCNAYMKNFLSRFPYGKMRQLNNPRRRQEDFSQAQLTEKCLQQNLALCRIHVWFVSVVKRNKQFSKTARDHCESILRRHRELARLVRVAAVDRAPEGFISEGGSSFKRERR</sequence>
<dbReference type="InterPro" id="IPR011989">
    <property type="entry name" value="ARM-like"/>
</dbReference>
<accession>A0A3L8D4F8</accession>
<gene>
    <name evidence="5" type="ORF">DMN91_012376</name>
</gene>
<keyword evidence="3" id="KW-0539">Nucleus</keyword>
<protein>
    <recommendedName>
        <fullName evidence="4">Pre-rRNA-processing protein Ipi1 N-terminal domain-containing protein</fullName>
    </recommendedName>
</protein>
<proteinExistence type="inferred from homology"/>
<dbReference type="Proteomes" id="UP000279307">
    <property type="component" value="Chromosome 13"/>
</dbReference>
<dbReference type="InterPro" id="IPR024679">
    <property type="entry name" value="Ipi1_N"/>
</dbReference>
<evidence type="ECO:0000256" key="3">
    <source>
        <dbReference type="ARBA" id="ARBA00023242"/>
    </source>
</evidence>
<dbReference type="InterPro" id="IPR016024">
    <property type="entry name" value="ARM-type_fold"/>
</dbReference>
<dbReference type="EMBL" id="QOIP01000013">
    <property type="protein sequence ID" value="RLU15382.1"/>
    <property type="molecule type" value="Genomic_DNA"/>
</dbReference>
<dbReference type="Gene3D" id="1.25.10.10">
    <property type="entry name" value="Leucine-rich Repeat Variant"/>
    <property type="match status" value="1"/>
</dbReference>
<comment type="similarity">
    <text evidence="2">Belongs to the IPI1/TEX10 family.</text>
</comment>
<dbReference type="SUPFAM" id="SSF48371">
    <property type="entry name" value="ARM repeat"/>
    <property type="match status" value="1"/>
</dbReference>
<dbReference type="GO" id="GO:0071339">
    <property type="term" value="C:MLL1 complex"/>
    <property type="evidence" value="ECO:0007669"/>
    <property type="project" value="TreeGrafter"/>
</dbReference>
<evidence type="ECO:0000256" key="2">
    <source>
        <dbReference type="ARBA" id="ARBA00006427"/>
    </source>
</evidence>
<reference evidence="5 6" key="1">
    <citation type="journal article" date="2018" name="Genome Res.">
        <title>The genomic architecture and molecular evolution of ant odorant receptors.</title>
        <authorList>
            <person name="McKenzie S.K."/>
            <person name="Kronauer D.J.C."/>
        </authorList>
    </citation>
    <scope>NUCLEOTIDE SEQUENCE [LARGE SCALE GENOMIC DNA]</scope>
    <source>
        <strain evidence="5">Clonal line C1</strain>
    </source>
</reference>
<name>A0A3L8D4F8_OOCBI</name>
<evidence type="ECO:0000313" key="6">
    <source>
        <dbReference type="Proteomes" id="UP000279307"/>
    </source>
</evidence>
<dbReference type="PANTHER" id="PTHR16056:SF2">
    <property type="entry name" value="TESTIS-EXPRESSED PROTEIN 10"/>
    <property type="match status" value="1"/>
</dbReference>
<dbReference type="Pfam" id="PF12333">
    <property type="entry name" value="Ipi1_N"/>
    <property type="match status" value="1"/>
</dbReference>
<evidence type="ECO:0000256" key="1">
    <source>
        <dbReference type="ARBA" id="ARBA00004123"/>
    </source>
</evidence>
<comment type="caution">
    <text evidence="5">The sequence shown here is derived from an EMBL/GenBank/DDBJ whole genome shotgun (WGS) entry which is preliminary data.</text>
</comment>
<dbReference type="AlphaFoldDB" id="A0A3L8D4F8"/>
<dbReference type="OrthoDB" id="361362at2759"/>